<reference evidence="2" key="1">
    <citation type="submission" date="2022-11" db="UniProtKB">
        <authorList>
            <consortium name="WormBaseParasite"/>
        </authorList>
    </citation>
    <scope>IDENTIFICATION</scope>
</reference>
<accession>A0A914QF52</accession>
<sequence length="201" mass="23336">MIFDALIHEGIEHVRVPKKIPKKSLTKLCKITSIKDLSGPFTYSHLPLICSKSSAFGFYTDFKELIKEKPEYFSMPWVKKLHICSNVEVPDFTAESIEHFVKCILEIFPNIEVLYIQIKPLNPTWKFAYGITKILEPHLFKNIPLSVKGRIEMEVCLKEMVSVDEFYKLTLEDNECAFGFSKACKNFEIHEDFTAYLVIRC</sequence>
<dbReference type="Proteomes" id="UP000887578">
    <property type="component" value="Unplaced"/>
</dbReference>
<name>A0A914QF52_9BILA</name>
<keyword evidence="1" id="KW-1185">Reference proteome</keyword>
<proteinExistence type="predicted"/>
<dbReference type="WBParaSite" id="PDA_v2.g30337.t1">
    <property type="protein sequence ID" value="PDA_v2.g30337.t1"/>
    <property type="gene ID" value="PDA_v2.g30337"/>
</dbReference>
<dbReference type="AlphaFoldDB" id="A0A914QF52"/>
<protein>
    <submittedName>
        <fullName evidence="2">DUF38 domain-containing protein</fullName>
    </submittedName>
</protein>
<evidence type="ECO:0000313" key="1">
    <source>
        <dbReference type="Proteomes" id="UP000887578"/>
    </source>
</evidence>
<organism evidence="1 2">
    <name type="scientific">Panagrolaimus davidi</name>
    <dbReference type="NCBI Taxonomy" id="227884"/>
    <lineage>
        <taxon>Eukaryota</taxon>
        <taxon>Metazoa</taxon>
        <taxon>Ecdysozoa</taxon>
        <taxon>Nematoda</taxon>
        <taxon>Chromadorea</taxon>
        <taxon>Rhabditida</taxon>
        <taxon>Tylenchina</taxon>
        <taxon>Panagrolaimomorpha</taxon>
        <taxon>Panagrolaimoidea</taxon>
        <taxon>Panagrolaimidae</taxon>
        <taxon>Panagrolaimus</taxon>
    </lineage>
</organism>
<evidence type="ECO:0000313" key="2">
    <source>
        <dbReference type="WBParaSite" id="PDA_v2.g30337.t1"/>
    </source>
</evidence>